<dbReference type="PROSITE" id="PS51160">
    <property type="entry name" value="ACYLPHOSPHATASE_3"/>
    <property type="match status" value="1"/>
</dbReference>
<keyword evidence="8" id="KW-1185">Reference proteome</keyword>
<dbReference type="RefSeq" id="WP_025295114.1">
    <property type="nucleotide sequence ID" value="NZ_CP006644.1"/>
</dbReference>
<dbReference type="PATRIC" id="fig|1123269.5.peg.5327"/>
<name>W0AIT2_9SPHN</name>
<comment type="similarity">
    <text evidence="1 5">Belongs to the acylphosphatase family.</text>
</comment>
<dbReference type="KEGG" id="ssan:NX02_27150"/>
<dbReference type="InterPro" id="IPR010916">
    <property type="entry name" value="TonB_box_CS"/>
</dbReference>
<evidence type="ECO:0000256" key="1">
    <source>
        <dbReference type="ARBA" id="ARBA00005614"/>
    </source>
</evidence>
<dbReference type="HOGENOM" id="CLU_141932_3_2_5"/>
<feature type="domain" description="Acylphosphatase-like" evidence="6">
    <location>
        <begin position="3"/>
        <end position="89"/>
    </location>
</feature>
<dbReference type="InterPro" id="IPR036046">
    <property type="entry name" value="Acylphosphatase-like_dom_sf"/>
</dbReference>
<dbReference type="SUPFAM" id="SSF54975">
    <property type="entry name" value="Acylphosphatase/BLUF domain-like"/>
    <property type="match status" value="1"/>
</dbReference>
<evidence type="ECO:0000256" key="3">
    <source>
        <dbReference type="ARBA" id="ARBA00047645"/>
    </source>
</evidence>
<dbReference type="Gene3D" id="3.30.70.100">
    <property type="match status" value="1"/>
</dbReference>
<feature type="active site" evidence="4">
    <location>
        <position position="18"/>
    </location>
</feature>
<sequence>MIDRRLSITGRVQNVSYRDWFVREASGLGLTGWVRNRGDGSVEAYVRGSEEAVAAIVAAAREGSAAARVESVVVEPTPPEAVEGFERRATL</sequence>
<dbReference type="OrthoDB" id="5295388at2"/>
<feature type="active site" evidence="4">
    <location>
        <position position="36"/>
    </location>
</feature>
<protein>
    <recommendedName>
        <fullName evidence="2 4">acylphosphatase</fullName>
        <ecNumber evidence="2 4">3.6.1.7</ecNumber>
    </recommendedName>
</protein>
<dbReference type="PROSITE" id="PS00151">
    <property type="entry name" value="ACYLPHOSPHATASE_2"/>
    <property type="match status" value="1"/>
</dbReference>
<accession>W0AIT2</accession>
<organism evidence="7 8">
    <name type="scientific">Sphingomonas sanxanigenens DSM 19645 = NX02</name>
    <dbReference type="NCBI Taxonomy" id="1123269"/>
    <lineage>
        <taxon>Bacteria</taxon>
        <taxon>Pseudomonadati</taxon>
        <taxon>Pseudomonadota</taxon>
        <taxon>Alphaproteobacteria</taxon>
        <taxon>Sphingomonadales</taxon>
        <taxon>Sphingomonadaceae</taxon>
        <taxon>Sphingomonas</taxon>
    </lineage>
</organism>
<dbReference type="EMBL" id="CP006644">
    <property type="protein sequence ID" value="AHE57016.1"/>
    <property type="molecule type" value="Genomic_DNA"/>
</dbReference>
<evidence type="ECO:0000256" key="4">
    <source>
        <dbReference type="PROSITE-ProRule" id="PRU00520"/>
    </source>
</evidence>
<dbReference type="PRINTS" id="PR00112">
    <property type="entry name" value="ACYLPHPHTASE"/>
</dbReference>
<proteinExistence type="inferred from homology"/>
<dbReference type="InterPro" id="IPR001792">
    <property type="entry name" value="Acylphosphatase-like_dom"/>
</dbReference>
<dbReference type="eggNOG" id="COG1254">
    <property type="taxonomic scope" value="Bacteria"/>
</dbReference>
<dbReference type="Pfam" id="PF00708">
    <property type="entry name" value="Acylphosphatase"/>
    <property type="match status" value="1"/>
</dbReference>
<dbReference type="EC" id="3.6.1.7" evidence="2 4"/>
<dbReference type="InterPro" id="IPR017968">
    <property type="entry name" value="Acylphosphatase_CS"/>
</dbReference>
<dbReference type="PANTHER" id="PTHR47268:SF4">
    <property type="entry name" value="ACYLPHOSPHATASE"/>
    <property type="match status" value="1"/>
</dbReference>
<dbReference type="Proteomes" id="UP000018851">
    <property type="component" value="Chromosome"/>
</dbReference>
<dbReference type="STRING" id="1123269.NX02_27150"/>
<evidence type="ECO:0000259" key="6">
    <source>
        <dbReference type="PROSITE" id="PS51160"/>
    </source>
</evidence>
<dbReference type="GO" id="GO:0003998">
    <property type="term" value="F:acylphosphatase activity"/>
    <property type="evidence" value="ECO:0007669"/>
    <property type="project" value="UniProtKB-EC"/>
</dbReference>
<evidence type="ECO:0000313" key="8">
    <source>
        <dbReference type="Proteomes" id="UP000018851"/>
    </source>
</evidence>
<dbReference type="InterPro" id="IPR020456">
    <property type="entry name" value="Acylphosphatase"/>
</dbReference>
<dbReference type="PANTHER" id="PTHR47268">
    <property type="entry name" value="ACYLPHOSPHATASE"/>
    <property type="match status" value="1"/>
</dbReference>
<gene>
    <name evidence="7" type="ORF">NX02_27150</name>
</gene>
<evidence type="ECO:0000256" key="2">
    <source>
        <dbReference type="ARBA" id="ARBA00012150"/>
    </source>
</evidence>
<reference evidence="7 8" key="1">
    <citation type="submission" date="2013-07" db="EMBL/GenBank/DDBJ databases">
        <title>Completed genome of Sphingomonas sanxanigenens NX02.</title>
        <authorList>
            <person name="Ma T."/>
            <person name="Huang H."/>
            <person name="Wu M."/>
            <person name="Li X."/>
            <person name="Li G."/>
        </authorList>
    </citation>
    <scope>NUCLEOTIDE SEQUENCE [LARGE SCALE GENOMIC DNA]</scope>
    <source>
        <strain evidence="7 8">NX02</strain>
    </source>
</reference>
<evidence type="ECO:0000313" key="7">
    <source>
        <dbReference type="EMBL" id="AHE57016.1"/>
    </source>
</evidence>
<dbReference type="PROSITE" id="PS00430">
    <property type="entry name" value="TONB_DEPENDENT_REC_1"/>
    <property type="match status" value="1"/>
</dbReference>
<dbReference type="AlphaFoldDB" id="W0AIT2"/>
<keyword evidence="4" id="KW-0378">Hydrolase</keyword>
<comment type="catalytic activity">
    <reaction evidence="3 4">
        <text>an acyl phosphate + H2O = a carboxylate + phosphate + H(+)</text>
        <dbReference type="Rhea" id="RHEA:14965"/>
        <dbReference type="ChEBI" id="CHEBI:15377"/>
        <dbReference type="ChEBI" id="CHEBI:15378"/>
        <dbReference type="ChEBI" id="CHEBI:29067"/>
        <dbReference type="ChEBI" id="CHEBI:43474"/>
        <dbReference type="ChEBI" id="CHEBI:59918"/>
        <dbReference type="EC" id="3.6.1.7"/>
    </reaction>
</comment>
<evidence type="ECO:0000256" key="5">
    <source>
        <dbReference type="RuleBase" id="RU004168"/>
    </source>
</evidence>